<dbReference type="OrthoDB" id="9805177at2"/>
<dbReference type="InterPro" id="IPR013785">
    <property type="entry name" value="Aldolase_TIM"/>
</dbReference>
<evidence type="ECO:0000256" key="4">
    <source>
        <dbReference type="ARBA" id="ARBA00011233"/>
    </source>
</evidence>
<reference evidence="9 10" key="1">
    <citation type="submission" date="2019-02" db="EMBL/GenBank/DDBJ databases">
        <title>Aquabacterium sp. strain KMB7.</title>
        <authorList>
            <person name="Chen W.-M."/>
        </authorList>
    </citation>
    <scope>NUCLEOTIDE SEQUENCE [LARGE SCALE GENOMIC DNA]</scope>
    <source>
        <strain evidence="9 10">KMB7</strain>
    </source>
</reference>
<name>A0A4Q9GZV6_9BURK</name>
<evidence type="ECO:0000256" key="1">
    <source>
        <dbReference type="ARBA" id="ARBA00000654"/>
    </source>
</evidence>
<evidence type="ECO:0000256" key="7">
    <source>
        <dbReference type="ARBA" id="ARBA00023270"/>
    </source>
</evidence>
<dbReference type="Pfam" id="PF01081">
    <property type="entry name" value="Aldolase"/>
    <property type="match status" value="1"/>
</dbReference>
<dbReference type="PANTHER" id="PTHR30246:SF1">
    <property type="entry name" value="2-DEHYDRO-3-DEOXY-6-PHOSPHOGALACTONATE ALDOLASE-RELATED"/>
    <property type="match status" value="1"/>
</dbReference>
<dbReference type="SUPFAM" id="SSF51569">
    <property type="entry name" value="Aldolase"/>
    <property type="match status" value="1"/>
</dbReference>
<comment type="caution">
    <text evidence="9">The sequence shown here is derived from an EMBL/GenBank/DDBJ whole genome shotgun (WGS) entry which is preliminary data.</text>
</comment>
<dbReference type="NCBIfam" id="TIGR01182">
    <property type="entry name" value="eda"/>
    <property type="match status" value="1"/>
</dbReference>
<evidence type="ECO:0000313" key="10">
    <source>
        <dbReference type="Proteomes" id="UP000292120"/>
    </source>
</evidence>
<protein>
    <recommendedName>
        <fullName evidence="5">2-dehydro-3-deoxy-phosphogluconate aldolase</fullName>
        <ecNumber evidence="5">4.1.2.14</ecNumber>
    </recommendedName>
</protein>
<dbReference type="PROSITE" id="PS00160">
    <property type="entry name" value="ALDOLASE_KDPG_KHG_2"/>
    <property type="match status" value="1"/>
</dbReference>
<keyword evidence="7" id="KW-0704">Schiff base</keyword>
<dbReference type="RefSeq" id="WP_130968386.1">
    <property type="nucleotide sequence ID" value="NZ_SIXI01000004.1"/>
</dbReference>
<evidence type="ECO:0000256" key="6">
    <source>
        <dbReference type="ARBA" id="ARBA00023239"/>
    </source>
</evidence>
<dbReference type="Proteomes" id="UP000292120">
    <property type="component" value="Unassembled WGS sequence"/>
</dbReference>
<evidence type="ECO:0000256" key="8">
    <source>
        <dbReference type="ARBA" id="ARBA00023277"/>
    </source>
</evidence>
<dbReference type="AlphaFoldDB" id="A0A4Q9GZV6"/>
<evidence type="ECO:0000256" key="5">
    <source>
        <dbReference type="ARBA" id="ARBA00013063"/>
    </source>
</evidence>
<organism evidence="9 10">
    <name type="scientific">Aquabacterium lacunae</name>
    <dbReference type="NCBI Taxonomy" id="2528630"/>
    <lineage>
        <taxon>Bacteria</taxon>
        <taxon>Pseudomonadati</taxon>
        <taxon>Pseudomonadota</taxon>
        <taxon>Betaproteobacteria</taxon>
        <taxon>Burkholderiales</taxon>
        <taxon>Aquabacterium</taxon>
    </lineage>
</organism>
<keyword evidence="10" id="KW-1185">Reference proteome</keyword>
<sequence length="215" mass="22321">MHTPATLPAFKSRVVPVVALSHADQAVPLARALLAGGVDVIEITLRHPCALDAIARVAAEVPEMALGAGTLLQPADVDKVLRAGARFALSPGHTDALLDAVLAAGLPFVPGVMTPAEVMHCRDRGFDFMKLFPAAQAGGQAMLKAIAGPIPDVRFCPTGGVTEDNFTTLLAERNVAVVGGSWLCPLADIEAGRWNHITTLAQRATDKVAAAGLAR</sequence>
<comment type="catalytic activity">
    <reaction evidence="1">
        <text>2-dehydro-3-deoxy-6-phospho-D-gluconate = D-glyceraldehyde 3-phosphate + pyruvate</text>
        <dbReference type="Rhea" id="RHEA:17089"/>
        <dbReference type="ChEBI" id="CHEBI:15361"/>
        <dbReference type="ChEBI" id="CHEBI:57569"/>
        <dbReference type="ChEBI" id="CHEBI:59776"/>
        <dbReference type="EC" id="4.1.2.14"/>
    </reaction>
</comment>
<keyword evidence="6 9" id="KW-0456">Lyase</keyword>
<accession>A0A4Q9GZV6</accession>
<dbReference type="PROSITE" id="PS00159">
    <property type="entry name" value="ALDOLASE_KDPG_KHG_1"/>
    <property type="match status" value="1"/>
</dbReference>
<dbReference type="InterPro" id="IPR031338">
    <property type="entry name" value="KDPG/KHG_AS_2"/>
</dbReference>
<comment type="pathway">
    <text evidence="2">Carbohydrate acid metabolism; 2-dehydro-3-deoxy-D-gluconate degradation; D-glyceraldehyde 3-phosphate and pyruvate from 2-dehydro-3-deoxy-D-gluconate: step 2/2.</text>
</comment>
<dbReference type="InterPro" id="IPR031337">
    <property type="entry name" value="KDPG/KHG_AS_1"/>
</dbReference>
<dbReference type="GO" id="GO:0008675">
    <property type="term" value="F:2-dehydro-3-deoxy-phosphogluconate aldolase activity"/>
    <property type="evidence" value="ECO:0007669"/>
    <property type="project" value="UniProtKB-EC"/>
</dbReference>
<dbReference type="CDD" id="cd00452">
    <property type="entry name" value="KDPG_aldolase"/>
    <property type="match status" value="1"/>
</dbReference>
<comment type="subunit">
    <text evidence="4">Homotrimer.</text>
</comment>
<dbReference type="Gene3D" id="3.20.20.70">
    <property type="entry name" value="Aldolase class I"/>
    <property type="match status" value="1"/>
</dbReference>
<evidence type="ECO:0000256" key="2">
    <source>
        <dbReference type="ARBA" id="ARBA00004736"/>
    </source>
</evidence>
<dbReference type="EMBL" id="SIXI01000004">
    <property type="protein sequence ID" value="TBO30395.1"/>
    <property type="molecule type" value="Genomic_DNA"/>
</dbReference>
<dbReference type="InterPro" id="IPR000887">
    <property type="entry name" value="Aldlse_KDPG_KHG"/>
</dbReference>
<dbReference type="EC" id="4.1.2.14" evidence="5"/>
<keyword evidence="8" id="KW-0119">Carbohydrate metabolism</keyword>
<evidence type="ECO:0000256" key="3">
    <source>
        <dbReference type="ARBA" id="ARBA00006906"/>
    </source>
</evidence>
<dbReference type="PANTHER" id="PTHR30246">
    <property type="entry name" value="2-KETO-3-DEOXY-6-PHOSPHOGLUCONATE ALDOLASE"/>
    <property type="match status" value="1"/>
</dbReference>
<comment type="similarity">
    <text evidence="3">Belongs to the KHG/KDPG aldolase family.</text>
</comment>
<proteinExistence type="inferred from homology"/>
<evidence type="ECO:0000313" key="9">
    <source>
        <dbReference type="EMBL" id="TBO30395.1"/>
    </source>
</evidence>
<gene>
    <name evidence="9" type="primary">eda</name>
    <name evidence="9" type="ORF">EYS42_11955</name>
</gene>